<reference evidence="2" key="1">
    <citation type="journal article" date="2023" name="Front. Plant Sci.">
        <title>Chromosomal-level genome assembly of Melastoma candidum provides insights into trichome evolution.</title>
        <authorList>
            <person name="Zhong Y."/>
            <person name="Wu W."/>
            <person name="Sun C."/>
            <person name="Zou P."/>
            <person name="Liu Y."/>
            <person name="Dai S."/>
            <person name="Zhou R."/>
        </authorList>
    </citation>
    <scope>NUCLEOTIDE SEQUENCE [LARGE SCALE GENOMIC DNA]</scope>
</reference>
<dbReference type="EMBL" id="CM042883">
    <property type="protein sequence ID" value="KAI4373437.1"/>
    <property type="molecule type" value="Genomic_DNA"/>
</dbReference>
<evidence type="ECO:0000313" key="2">
    <source>
        <dbReference type="Proteomes" id="UP001057402"/>
    </source>
</evidence>
<name>A0ACB9R326_9MYRT</name>
<dbReference type="Proteomes" id="UP001057402">
    <property type="component" value="Chromosome 4"/>
</dbReference>
<proteinExistence type="predicted"/>
<protein>
    <submittedName>
        <fullName evidence="1">Uncharacterized protein</fullName>
    </submittedName>
</protein>
<accession>A0ACB9R326</accession>
<organism evidence="1 2">
    <name type="scientific">Melastoma candidum</name>
    <dbReference type="NCBI Taxonomy" id="119954"/>
    <lineage>
        <taxon>Eukaryota</taxon>
        <taxon>Viridiplantae</taxon>
        <taxon>Streptophyta</taxon>
        <taxon>Embryophyta</taxon>
        <taxon>Tracheophyta</taxon>
        <taxon>Spermatophyta</taxon>
        <taxon>Magnoliopsida</taxon>
        <taxon>eudicotyledons</taxon>
        <taxon>Gunneridae</taxon>
        <taxon>Pentapetalae</taxon>
        <taxon>rosids</taxon>
        <taxon>malvids</taxon>
        <taxon>Myrtales</taxon>
        <taxon>Melastomataceae</taxon>
        <taxon>Melastomatoideae</taxon>
        <taxon>Melastomateae</taxon>
        <taxon>Melastoma</taxon>
    </lineage>
</organism>
<evidence type="ECO:0000313" key="1">
    <source>
        <dbReference type="EMBL" id="KAI4373437.1"/>
    </source>
</evidence>
<comment type="caution">
    <text evidence="1">The sequence shown here is derived from an EMBL/GenBank/DDBJ whole genome shotgun (WGS) entry which is preliminary data.</text>
</comment>
<gene>
    <name evidence="1" type="ORF">MLD38_011563</name>
</gene>
<keyword evidence="2" id="KW-1185">Reference proteome</keyword>
<sequence length="130" mass="14120">MQSEKNLEYGNFCEDIAEEISSRVRKAELSGIPAWRMIIDLGIEFSKSMEQNIDILVGLPNIREQLAKTSLAASHAPILIGPSRKRFLGEICERSAAADRDAATVASITAGILGGANIVRVQCEAQFRCG</sequence>